<protein>
    <submittedName>
        <fullName evidence="1">Uncharacterized protein</fullName>
    </submittedName>
</protein>
<reference evidence="2" key="2">
    <citation type="submission" date="2015-01" db="EMBL/GenBank/DDBJ databases">
        <title>Evolutionary Origins and Diversification of the Mycorrhizal Mutualists.</title>
        <authorList>
            <consortium name="DOE Joint Genome Institute"/>
            <consortium name="Mycorrhizal Genomics Consortium"/>
            <person name="Kohler A."/>
            <person name="Kuo A."/>
            <person name="Nagy L.G."/>
            <person name="Floudas D."/>
            <person name="Copeland A."/>
            <person name="Barry K.W."/>
            <person name="Cichocki N."/>
            <person name="Veneault-Fourrey C."/>
            <person name="LaButti K."/>
            <person name="Lindquist E.A."/>
            <person name="Lipzen A."/>
            <person name="Lundell T."/>
            <person name="Morin E."/>
            <person name="Murat C."/>
            <person name="Riley R."/>
            <person name="Ohm R."/>
            <person name="Sun H."/>
            <person name="Tunlid A."/>
            <person name="Henrissat B."/>
            <person name="Grigoriev I.V."/>
            <person name="Hibbett D.S."/>
            <person name="Martin F."/>
        </authorList>
    </citation>
    <scope>NUCLEOTIDE SEQUENCE [LARGE SCALE GENOMIC DNA]</scope>
    <source>
        <strain evidence="2">MUT 4182</strain>
    </source>
</reference>
<evidence type="ECO:0000313" key="2">
    <source>
        <dbReference type="Proteomes" id="UP000054248"/>
    </source>
</evidence>
<reference evidence="1 2" key="1">
    <citation type="submission" date="2014-04" db="EMBL/GenBank/DDBJ databases">
        <authorList>
            <consortium name="DOE Joint Genome Institute"/>
            <person name="Kuo A."/>
            <person name="Girlanda M."/>
            <person name="Perotto S."/>
            <person name="Kohler A."/>
            <person name="Nagy L.G."/>
            <person name="Floudas D."/>
            <person name="Copeland A."/>
            <person name="Barry K.W."/>
            <person name="Cichocki N."/>
            <person name="Veneault-Fourrey C."/>
            <person name="LaButti K."/>
            <person name="Lindquist E.A."/>
            <person name="Lipzen A."/>
            <person name="Lundell T."/>
            <person name="Morin E."/>
            <person name="Murat C."/>
            <person name="Sun H."/>
            <person name="Tunlid A."/>
            <person name="Henrissat B."/>
            <person name="Grigoriev I.V."/>
            <person name="Hibbett D.S."/>
            <person name="Martin F."/>
            <person name="Nordberg H.P."/>
            <person name="Cantor M.N."/>
            <person name="Hua S.X."/>
        </authorList>
    </citation>
    <scope>NUCLEOTIDE SEQUENCE [LARGE SCALE GENOMIC DNA]</scope>
    <source>
        <strain evidence="1 2">MUT 4182</strain>
    </source>
</reference>
<name>A0A0C3KPF7_9AGAM</name>
<proteinExistence type="predicted"/>
<dbReference type="AlphaFoldDB" id="A0A0C3KPF7"/>
<keyword evidence="2" id="KW-1185">Reference proteome</keyword>
<dbReference type="HOGENOM" id="CLU_2724062_0_0_1"/>
<dbReference type="EMBL" id="KN823088">
    <property type="protein sequence ID" value="KIO23293.1"/>
    <property type="molecule type" value="Genomic_DNA"/>
</dbReference>
<evidence type="ECO:0000313" key="1">
    <source>
        <dbReference type="EMBL" id="KIO23293.1"/>
    </source>
</evidence>
<dbReference type="Proteomes" id="UP000054248">
    <property type="component" value="Unassembled WGS sequence"/>
</dbReference>
<gene>
    <name evidence="1" type="ORF">M407DRAFT_110742</name>
</gene>
<organism evidence="1 2">
    <name type="scientific">Tulasnella calospora MUT 4182</name>
    <dbReference type="NCBI Taxonomy" id="1051891"/>
    <lineage>
        <taxon>Eukaryota</taxon>
        <taxon>Fungi</taxon>
        <taxon>Dikarya</taxon>
        <taxon>Basidiomycota</taxon>
        <taxon>Agaricomycotina</taxon>
        <taxon>Agaricomycetes</taxon>
        <taxon>Cantharellales</taxon>
        <taxon>Tulasnellaceae</taxon>
        <taxon>Tulasnella</taxon>
    </lineage>
</organism>
<sequence length="72" mass="8422">MPQCNALKGLRKISLERSDPNIPTRHGWRRSISSWKSPTRNPLASKNKYKRYETPLGYRKPKAIRKRLFGAI</sequence>
<accession>A0A0C3KPF7</accession>